<keyword evidence="2" id="KW-1185">Reference proteome</keyword>
<accession>A0A1Y1WKS8</accession>
<dbReference type="EMBL" id="MCFD01000001">
    <property type="protein sequence ID" value="ORX74083.1"/>
    <property type="molecule type" value="Genomic_DNA"/>
</dbReference>
<evidence type="ECO:0000313" key="1">
    <source>
        <dbReference type="EMBL" id="ORX74083.1"/>
    </source>
</evidence>
<evidence type="ECO:0000313" key="2">
    <source>
        <dbReference type="Proteomes" id="UP000193922"/>
    </source>
</evidence>
<dbReference type="RefSeq" id="XP_040747294.1">
    <property type="nucleotide sequence ID" value="XM_040892294.1"/>
</dbReference>
<comment type="caution">
    <text evidence="1">The sequence shown here is derived from an EMBL/GenBank/DDBJ whole genome shotgun (WGS) entry which is preliminary data.</text>
</comment>
<proteinExistence type="predicted"/>
<dbReference type="Proteomes" id="UP000193922">
    <property type="component" value="Unassembled WGS sequence"/>
</dbReference>
<dbReference type="OrthoDB" id="5543512at2759"/>
<dbReference type="GeneID" id="63808942"/>
<gene>
    <name evidence="1" type="ORF">DL89DRAFT_9584</name>
</gene>
<organism evidence="1 2">
    <name type="scientific">Linderina pennispora</name>
    <dbReference type="NCBI Taxonomy" id="61395"/>
    <lineage>
        <taxon>Eukaryota</taxon>
        <taxon>Fungi</taxon>
        <taxon>Fungi incertae sedis</taxon>
        <taxon>Zoopagomycota</taxon>
        <taxon>Kickxellomycotina</taxon>
        <taxon>Kickxellomycetes</taxon>
        <taxon>Kickxellales</taxon>
        <taxon>Kickxellaceae</taxon>
        <taxon>Linderina</taxon>
    </lineage>
</organism>
<reference evidence="1 2" key="1">
    <citation type="submission" date="2016-07" db="EMBL/GenBank/DDBJ databases">
        <title>Pervasive Adenine N6-methylation of Active Genes in Fungi.</title>
        <authorList>
            <consortium name="DOE Joint Genome Institute"/>
            <person name="Mondo S.J."/>
            <person name="Dannebaum R.O."/>
            <person name="Kuo R.C."/>
            <person name="Labutti K."/>
            <person name="Haridas S."/>
            <person name="Kuo A."/>
            <person name="Salamov A."/>
            <person name="Ahrendt S.R."/>
            <person name="Lipzen A."/>
            <person name="Sullivan W."/>
            <person name="Andreopoulos W.B."/>
            <person name="Clum A."/>
            <person name="Lindquist E."/>
            <person name="Daum C."/>
            <person name="Ramamoorthy G.K."/>
            <person name="Gryganskyi A."/>
            <person name="Culley D."/>
            <person name="Magnuson J.K."/>
            <person name="James T.Y."/>
            <person name="O'Malley M.A."/>
            <person name="Stajich J.E."/>
            <person name="Spatafora J.W."/>
            <person name="Visel A."/>
            <person name="Grigoriev I.V."/>
        </authorList>
    </citation>
    <scope>NUCLEOTIDE SEQUENCE [LARGE SCALE GENOMIC DNA]</scope>
    <source>
        <strain evidence="1 2">ATCC 12442</strain>
    </source>
</reference>
<sequence>MSSSPDTSQSLSLYRAAISSPATDSRTKAACLAKICSVLDNDPAIRSFDTTRPKNKRTVTSLQLWRLLVDRATAYKDTAESWRQLGDAQSAIFNAERSVVLFESMLEANAGEGIGRAERVGAIDTLLLALGDWIVLEQSAGRRNKAEKLLPQRVEKWMKQRDAI</sequence>
<dbReference type="AlphaFoldDB" id="A0A1Y1WKS8"/>
<protein>
    <submittedName>
        <fullName evidence="1">Uncharacterized protein</fullName>
    </submittedName>
</protein>
<name>A0A1Y1WKS8_9FUNG</name>